<evidence type="ECO:0000313" key="5">
    <source>
        <dbReference type="Proteomes" id="UP000317430"/>
    </source>
</evidence>
<dbReference type="Proteomes" id="UP000317430">
    <property type="component" value="Unassembled WGS sequence"/>
</dbReference>
<dbReference type="GO" id="GO:0003677">
    <property type="term" value="F:DNA binding"/>
    <property type="evidence" value="ECO:0007669"/>
    <property type="project" value="UniProtKB-UniRule"/>
</dbReference>
<dbReference type="EMBL" id="VOHL01000006">
    <property type="protein sequence ID" value="TWS96939.1"/>
    <property type="molecule type" value="Genomic_DNA"/>
</dbReference>
<evidence type="ECO:0000259" key="3">
    <source>
        <dbReference type="PROSITE" id="PS50977"/>
    </source>
</evidence>
<dbReference type="Pfam" id="PF00440">
    <property type="entry name" value="TetR_N"/>
    <property type="match status" value="1"/>
</dbReference>
<accession>A0A5C5SAZ9</accession>
<dbReference type="PANTHER" id="PTHR43479">
    <property type="entry name" value="ACREF/ENVCD OPERON REPRESSOR-RELATED"/>
    <property type="match status" value="1"/>
</dbReference>
<dbReference type="SUPFAM" id="SSF46689">
    <property type="entry name" value="Homeodomain-like"/>
    <property type="match status" value="1"/>
</dbReference>
<proteinExistence type="predicted"/>
<dbReference type="Gene3D" id="1.10.357.10">
    <property type="entry name" value="Tetracycline Repressor, domain 2"/>
    <property type="match status" value="1"/>
</dbReference>
<keyword evidence="1 2" id="KW-0238">DNA-binding</keyword>
<keyword evidence="5" id="KW-1185">Reference proteome</keyword>
<dbReference type="RefSeq" id="WP_146567889.1">
    <property type="nucleotide sequence ID" value="NZ_VOHL01000006.1"/>
</dbReference>
<dbReference type="InterPro" id="IPR009057">
    <property type="entry name" value="Homeodomain-like_sf"/>
</dbReference>
<dbReference type="InterPro" id="IPR050624">
    <property type="entry name" value="HTH-type_Tx_Regulator"/>
</dbReference>
<dbReference type="PANTHER" id="PTHR43479:SF7">
    <property type="entry name" value="TETR-FAMILY TRANSCRIPTIONAL REGULATOR"/>
    <property type="match status" value="1"/>
</dbReference>
<reference evidence="4 5" key="1">
    <citation type="submission" date="2019-08" db="EMBL/GenBank/DDBJ databases">
        <authorList>
            <person name="Lei W."/>
        </authorList>
    </citation>
    <scope>NUCLEOTIDE SEQUENCE [LARGE SCALE GENOMIC DNA]</scope>
    <source>
        <strain evidence="4 5">CCUG 66496</strain>
    </source>
</reference>
<feature type="DNA-binding region" description="H-T-H motif" evidence="2">
    <location>
        <begin position="45"/>
        <end position="64"/>
    </location>
</feature>
<dbReference type="OrthoDB" id="9810250at2"/>
<protein>
    <submittedName>
        <fullName evidence="4">TetR family transcriptional regulator</fullName>
    </submittedName>
</protein>
<evidence type="ECO:0000313" key="4">
    <source>
        <dbReference type="EMBL" id="TWS96939.1"/>
    </source>
</evidence>
<dbReference type="AlphaFoldDB" id="A0A5C5SAZ9"/>
<evidence type="ECO:0000256" key="1">
    <source>
        <dbReference type="ARBA" id="ARBA00023125"/>
    </source>
</evidence>
<comment type="caution">
    <text evidence="4">The sequence shown here is derived from an EMBL/GenBank/DDBJ whole genome shotgun (WGS) entry which is preliminary data.</text>
</comment>
<dbReference type="InterPro" id="IPR001647">
    <property type="entry name" value="HTH_TetR"/>
</dbReference>
<sequence>MRNAIHNPRQTVDLRKPAQRQTQSKAKIQTALAKLLNQTSFDQISVTAICQEAQINRGTFYLHYLDKFDLIEQLAEEIKDQLLLIFREGEQAQEDKLLQGLCYFKEQKDLIRALLKLPQLDFLSQIQLFMESLWQANPYFQKEDLSLLDLPPNYAQATFIASLHAILATWIDNNCQEDTTAIRAMLLSLRQLYAPN</sequence>
<gene>
    <name evidence="4" type="ORF">FRX57_06615</name>
</gene>
<evidence type="ECO:0000256" key="2">
    <source>
        <dbReference type="PROSITE-ProRule" id="PRU00335"/>
    </source>
</evidence>
<feature type="domain" description="HTH tetR-type" evidence="3">
    <location>
        <begin position="22"/>
        <end position="82"/>
    </location>
</feature>
<name>A0A5C5SAZ9_9STRE</name>
<dbReference type="PROSITE" id="PS50977">
    <property type="entry name" value="HTH_TETR_2"/>
    <property type="match status" value="1"/>
</dbReference>
<organism evidence="4 5">
    <name type="scientific">Streptococcus cuniculipharyngis</name>
    <dbReference type="NCBI Taxonomy" id="1562651"/>
    <lineage>
        <taxon>Bacteria</taxon>
        <taxon>Bacillati</taxon>
        <taxon>Bacillota</taxon>
        <taxon>Bacilli</taxon>
        <taxon>Lactobacillales</taxon>
        <taxon>Streptococcaceae</taxon>
        <taxon>Streptococcus</taxon>
    </lineage>
</organism>